<sequence>MSASGIRSLHVDDNASGGSGSGDGDTDGGGDGEGDLDLLRDEDGKSDGDDKDDDGKSDGGEDDDGNSDGSYGYHVDNGLEGRDRPDKADMRSGDDGAGLTGKVVISSSESDMMRNRMSTPTRGVVAGKAVGRGLVIVL</sequence>
<feature type="compositionally biased region" description="Basic and acidic residues" evidence="1">
    <location>
        <begin position="37"/>
        <end position="59"/>
    </location>
</feature>
<gene>
    <name evidence="2" type="ORF">Tco_1015733</name>
</gene>
<reference evidence="2" key="1">
    <citation type="journal article" date="2022" name="Int. J. Mol. Sci.">
        <title>Draft Genome of Tanacetum Coccineum: Genomic Comparison of Closely Related Tanacetum-Family Plants.</title>
        <authorList>
            <person name="Yamashiro T."/>
            <person name="Shiraishi A."/>
            <person name="Nakayama K."/>
            <person name="Satake H."/>
        </authorList>
    </citation>
    <scope>NUCLEOTIDE SEQUENCE</scope>
</reference>
<keyword evidence="3" id="KW-1185">Reference proteome</keyword>
<evidence type="ECO:0000313" key="3">
    <source>
        <dbReference type="Proteomes" id="UP001151760"/>
    </source>
</evidence>
<dbReference type="EMBL" id="BQNB010017528">
    <property type="protein sequence ID" value="GJT64253.1"/>
    <property type="molecule type" value="Genomic_DNA"/>
</dbReference>
<name>A0ABQ5FMS1_9ASTR</name>
<comment type="caution">
    <text evidence="2">The sequence shown here is derived from an EMBL/GenBank/DDBJ whole genome shotgun (WGS) entry which is preliminary data.</text>
</comment>
<proteinExistence type="predicted"/>
<reference evidence="2" key="2">
    <citation type="submission" date="2022-01" db="EMBL/GenBank/DDBJ databases">
        <authorList>
            <person name="Yamashiro T."/>
            <person name="Shiraishi A."/>
            <person name="Satake H."/>
            <person name="Nakayama K."/>
        </authorList>
    </citation>
    <scope>NUCLEOTIDE SEQUENCE</scope>
</reference>
<protein>
    <submittedName>
        <fullName evidence="2">Uncharacterized protein</fullName>
    </submittedName>
</protein>
<dbReference type="Proteomes" id="UP001151760">
    <property type="component" value="Unassembled WGS sequence"/>
</dbReference>
<evidence type="ECO:0000313" key="2">
    <source>
        <dbReference type="EMBL" id="GJT64253.1"/>
    </source>
</evidence>
<evidence type="ECO:0000256" key="1">
    <source>
        <dbReference type="SAM" id="MobiDB-lite"/>
    </source>
</evidence>
<accession>A0ABQ5FMS1</accession>
<organism evidence="2 3">
    <name type="scientific">Tanacetum coccineum</name>
    <dbReference type="NCBI Taxonomy" id="301880"/>
    <lineage>
        <taxon>Eukaryota</taxon>
        <taxon>Viridiplantae</taxon>
        <taxon>Streptophyta</taxon>
        <taxon>Embryophyta</taxon>
        <taxon>Tracheophyta</taxon>
        <taxon>Spermatophyta</taxon>
        <taxon>Magnoliopsida</taxon>
        <taxon>eudicotyledons</taxon>
        <taxon>Gunneridae</taxon>
        <taxon>Pentapetalae</taxon>
        <taxon>asterids</taxon>
        <taxon>campanulids</taxon>
        <taxon>Asterales</taxon>
        <taxon>Asteraceae</taxon>
        <taxon>Asteroideae</taxon>
        <taxon>Anthemideae</taxon>
        <taxon>Anthemidinae</taxon>
        <taxon>Tanacetum</taxon>
    </lineage>
</organism>
<feature type="compositionally biased region" description="Acidic residues" evidence="1">
    <location>
        <begin position="24"/>
        <end position="36"/>
    </location>
</feature>
<feature type="region of interest" description="Disordered" evidence="1">
    <location>
        <begin position="1"/>
        <end position="101"/>
    </location>
</feature>
<feature type="compositionally biased region" description="Basic and acidic residues" evidence="1">
    <location>
        <begin position="77"/>
        <end position="94"/>
    </location>
</feature>